<evidence type="ECO:0000313" key="13">
    <source>
        <dbReference type="Proteomes" id="UP000460272"/>
    </source>
</evidence>
<dbReference type="EC" id="2.7.1.71" evidence="3 11"/>
<dbReference type="InterPro" id="IPR023000">
    <property type="entry name" value="Shikimate_kinase_CS"/>
</dbReference>
<dbReference type="OrthoDB" id="9800332at2"/>
<evidence type="ECO:0000256" key="1">
    <source>
        <dbReference type="ARBA" id="ARBA00004842"/>
    </source>
</evidence>
<keyword evidence="7 11" id="KW-0418">Kinase</keyword>
<evidence type="ECO:0000256" key="3">
    <source>
        <dbReference type="ARBA" id="ARBA00012154"/>
    </source>
</evidence>
<keyword evidence="11" id="KW-0963">Cytoplasm</keyword>
<name>A0A6P2BYA0_9ACTN</name>
<evidence type="ECO:0000313" key="12">
    <source>
        <dbReference type="EMBL" id="TVZ03165.1"/>
    </source>
</evidence>
<feature type="binding site" evidence="11">
    <location>
        <position position="31"/>
    </location>
    <ligand>
        <name>substrate</name>
    </ligand>
</feature>
<evidence type="ECO:0000256" key="5">
    <source>
        <dbReference type="ARBA" id="ARBA00022679"/>
    </source>
</evidence>
<sequence>MIVLVGFMGAGKTTVGRILARRLGVPFRDSDVVIEQRAGRPIRQIFAEEGEPAFRDLEHKVIADLLDGTDSVLALGGGAVQRADTRDLLKDVPVAYLRISYAEAMRRVGGDQGRPMLVRPDVAQLHAERDLVYAEAATVTVDAGTSPPEAIARDILTLLADAEAS</sequence>
<keyword evidence="11" id="KW-0460">Magnesium</keyword>
<evidence type="ECO:0000256" key="9">
    <source>
        <dbReference type="ARBA" id="ARBA00023141"/>
    </source>
</evidence>
<dbReference type="SUPFAM" id="SSF52540">
    <property type="entry name" value="P-loop containing nucleoside triphosphate hydrolases"/>
    <property type="match status" value="1"/>
</dbReference>
<evidence type="ECO:0000256" key="8">
    <source>
        <dbReference type="ARBA" id="ARBA00022840"/>
    </source>
</evidence>
<keyword evidence="9 11" id="KW-0057">Aromatic amino acid biosynthesis</keyword>
<keyword evidence="6 11" id="KW-0547">Nucleotide-binding</keyword>
<dbReference type="GO" id="GO:0005829">
    <property type="term" value="C:cytosol"/>
    <property type="evidence" value="ECO:0007669"/>
    <property type="project" value="TreeGrafter"/>
</dbReference>
<keyword evidence="8 11" id="KW-0067">ATP-binding</keyword>
<comment type="subcellular location">
    <subcellularLocation>
        <location evidence="11">Cytoplasm</location>
    </subcellularLocation>
</comment>
<keyword evidence="4 11" id="KW-0028">Amino-acid biosynthesis</keyword>
<gene>
    <name evidence="11" type="primary">aroK</name>
    <name evidence="12" type="ORF">EAS64_22235</name>
</gene>
<dbReference type="PANTHER" id="PTHR21087:SF16">
    <property type="entry name" value="SHIKIMATE KINASE 1, CHLOROPLASTIC"/>
    <property type="match status" value="1"/>
</dbReference>
<dbReference type="CDD" id="cd00464">
    <property type="entry name" value="SK"/>
    <property type="match status" value="1"/>
</dbReference>
<dbReference type="PANTHER" id="PTHR21087">
    <property type="entry name" value="SHIKIMATE KINASE"/>
    <property type="match status" value="1"/>
</dbReference>
<comment type="function">
    <text evidence="11">Catalyzes the specific phosphorylation of the 3-hydroxyl group of shikimic acid using ATP as a cosubstrate.</text>
</comment>
<evidence type="ECO:0000256" key="4">
    <source>
        <dbReference type="ARBA" id="ARBA00022605"/>
    </source>
</evidence>
<keyword evidence="13" id="KW-1185">Reference proteome</keyword>
<feature type="binding site" evidence="11">
    <location>
        <position position="129"/>
    </location>
    <ligand>
        <name>substrate</name>
    </ligand>
</feature>
<feature type="binding site" evidence="11">
    <location>
        <position position="55"/>
    </location>
    <ligand>
        <name>substrate</name>
    </ligand>
</feature>
<evidence type="ECO:0000256" key="6">
    <source>
        <dbReference type="ARBA" id="ARBA00022741"/>
    </source>
</evidence>
<reference evidence="12 13" key="1">
    <citation type="submission" date="2018-11" db="EMBL/GenBank/DDBJ databases">
        <title>Trebonia kvetii gen.nov., sp.nov., a novel acidophilic actinobacterium, and proposal of the new actinobacterial family Treboniaceae fam. nov.</title>
        <authorList>
            <person name="Rapoport D."/>
            <person name="Sagova-Mareckova M."/>
            <person name="Sedlacek I."/>
            <person name="Provaznik J."/>
            <person name="Kralova S."/>
            <person name="Pavlinic D."/>
            <person name="Benes V."/>
            <person name="Kopecky J."/>
        </authorList>
    </citation>
    <scope>NUCLEOTIDE SEQUENCE [LARGE SCALE GENOMIC DNA]</scope>
    <source>
        <strain evidence="12 13">15Tr583</strain>
    </source>
</reference>
<dbReference type="UniPathway" id="UPA00053">
    <property type="reaction ID" value="UER00088"/>
</dbReference>
<dbReference type="InterPro" id="IPR000623">
    <property type="entry name" value="Shikimate_kinase/TSH1"/>
</dbReference>
<dbReference type="InterPro" id="IPR031322">
    <property type="entry name" value="Shikimate/glucono_kinase"/>
</dbReference>
<comment type="caution">
    <text evidence="11">Lacks conserved residue(s) required for the propagation of feature annotation.</text>
</comment>
<dbReference type="GO" id="GO:0000287">
    <property type="term" value="F:magnesium ion binding"/>
    <property type="evidence" value="ECO:0007669"/>
    <property type="project" value="UniProtKB-UniRule"/>
</dbReference>
<comment type="catalytic activity">
    <reaction evidence="10 11">
        <text>shikimate + ATP = 3-phosphoshikimate + ADP + H(+)</text>
        <dbReference type="Rhea" id="RHEA:13121"/>
        <dbReference type="ChEBI" id="CHEBI:15378"/>
        <dbReference type="ChEBI" id="CHEBI:30616"/>
        <dbReference type="ChEBI" id="CHEBI:36208"/>
        <dbReference type="ChEBI" id="CHEBI:145989"/>
        <dbReference type="ChEBI" id="CHEBI:456216"/>
        <dbReference type="EC" id="2.7.1.71"/>
    </reaction>
</comment>
<feature type="binding site" evidence="11">
    <location>
        <position position="13"/>
    </location>
    <ligand>
        <name>Mg(2+)</name>
        <dbReference type="ChEBI" id="CHEBI:18420"/>
    </ligand>
</feature>
<dbReference type="RefSeq" id="WP_145855668.1">
    <property type="nucleotide sequence ID" value="NZ_RPFW01000004.1"/>
</dbReference>
<feature type="binding site" evidence="11">
    <location>
        <position position="77"/>
    </location>
    <ligand>
        <name>substrate</name>
    </ligand>
</feature>
<feature type="binding site" evidence="11">
    <location>
        <position position="114"/>
    </location>
    <ligand>
        <name>ATP</name>
        <dbReference type="ChEBI" id="CHEBI:30616"/>
    </ligand>
</feature>
<comment type="pathway">
    <text evidence="1 11">Metabolic intermediate biosynthesis; chorismate biosynthesis; chorismate from D-erythrose 4-phosphate and phosphoenolpyruvate: step 5/7.</text>
</comment>
<evidence type="ECO:0000256" key="2">
    <source>
        <dbReference type="ARBA" id="ARBA00006997"/>
    </source>
</evidence>
<comment type="cofactor">
    <cofactor evidence="11">
        <name>Mg(2+)</name>
        <dbReference type="ChEBI" id="CHEBI:18420"/>
    </cofactor>
    <text evidence="11">Binds 1 Mg(2+) ion per subunit.</text>
</comment>
<accession>A0A6P2BYA0</accession>
<evidence type="ECO:0000256" key="11">
    <source>
        <dbReference type="HAMAP-Rule" id="MF_00109"/>
    </source>
</evidence>
<protein>
    <recommendedName>
        <fullName evidence="3 11">Shikimate kinase</fullName>
        <shortName evidence="11">SK</shortName>
        <ecNumber evidence="3 11">2.7.1.71</ecNumber>
    </recommendedName>
</protein>
<evidence type="ECO:0000256" key="7">
    <source>
        <dbReference type="ARBA" id="ARBA00022777"/>
    </source>
</evidence>
<comment type="caution">
    <text evidence="12">The sequence shown here is derived from an EMBL/GenBank/DDBJ whole genome shotgun (WGS) entry which is preliminary data.</text>
</comment>
<comment type="subunit">
    <text evidence="11">Monomer.</text>
</comment>
<organism evidence="12 13">
    <name type="scientific">Trebonia kvetii</name>
    <dbReference type="NCBI Taxonomy" id="2480626"/>
    <lineage>
        <taxon>Bacteria</taxon>
        <taxon>Bacillati</taxon>
        <taxon>Actinomycetota</taxon>
        <taxon>Actinomycetes</taxon>
        <taxon>Streptosporangiales</taxon>
        <taxon>Treboniaceae</taxon>
        <taxon>Trebonia</taxon>
    </lineage>
</organism>
<feature type="binding site" evidence="11">
    <location>
        <begin position="9"/>
        <end position="14"/>
    </location>
    <ligand>
        <name>ATP</name>
        <dbReference type="ChEBI" id="CHEBI:30616"/>
    </ligand>
</feature>
<dbReference type="InterPro" id="IPR027417">
    <property type="entry name" value="P-loop_NTPase"/>
</dbReference>
<keyword evidence="11" id="KW-0479">Metal-binding</keyword>
<evidence type="ECO:0000256" key="10">
    <source>
        <dbReference type="ARBA" id="ARBA00048567"/>
    </source>
</evidence>
<dbReference type="EMBL" id="RPFW01000004">
    <property type="protein sequence ID" value="TVZ03165.1"/>
    <property type="molecule type" value="Genomic_DNA"/>
</dbReference>
<dbReference type="HAMAP" id="MF_00109">
    <property type="entry name" value="Shikimate_kinase"/>
    <property type="match status" value="1"/>
</dbReference>
<dbReference type="GO" id="GO:0009423">
    <property type="term" value="P:chorismate biosynthetic process"/>
    <property type="evidence" value="ECO:0007669"/>
    <property type="project" value="UniProtKB-UniRule"/>
</dbReference>
<dbReference type="GO" id="GO:0009073">
    <property type="term" value="P:aromatic amino acid family biosynthetic process"/>
    <property type="evidence" value="ECO:0007669"/>
    <property type="project" value="UniProtKB-KW"/>
</dbReference>
<dbReference type="AlphaFoldDB" id="A0A6P2BYA0"/>
<dbReference type="GO" id="GO:0008652">
    <property type="term" value="P:amino acid biosynthetic process"/>
    <property type="evidence" value="ECO:0007669"/>
    <property type="project" value="UniProtKB-KW"/>
</dbReference>
<dbReference type="Proteomes" id="UP000460272">
    <property type="component" value="Unassembled WGS sequence"/>
</dbReference>
<comment type="similarity">
    <text evidence="2 11">Belongs to the shikimate kinase family.</text>
</comment>
<keyword evidence="5 11" id="KW-0808">Transferase</keyword>
<dbReference type="PROSITE" id="PS01128">
    <property type="entry name" value="SHIKIMATE_KINASE"/>
    <property type="match status" value="1"/>
</dbReference>
<dbReference type="GO" id="GO:0005524">
    <property type="term" value="F:ATP binding"/>
    <property type="evidence" value="ECO:0007669"/>
    <property type="project" value="UniProtKB-UniRule"/>
</dbReference>
<dbReference type="Pfam" id="PF01202">
    <property type="entry name" value="SKI"/>
    <property type="match status" value="1"/>
</dbReference>
<dbReference type="Gene3D" id="3.40.50.300">
    <property type="entry name" value="P-loop containing nucleotide triphosphate hydrolases"/>
    <property type="match status" value="1"/>
</dbReference>
<proteinExistence type="inferred from homology"/>
<dbReference type="GO" id="GO:0004765">
    <property type="term" value="F:shikimate kinase activity"/>
    <property type="evidence" value="ECO:0007669"/>
    <property type="project" value="UniProtKB-UniRule"/>
</dbReference>
<dbReference type="PRINTS" id="PR01100">
    <property type="entry name" value="SHIKIMTKNASE"/>
</dbReference>